<dbReference type="Gene3D" id="3.30.200.20">
    <property type="entry name" value="Phosphorylase Kinase, domain 1"/>
    <property type="match status" value="1"/>
</dbReference>
<feature type="binding site" evidence="4">
    <location>
        <position position="361"/>
    </location>
    <ligand>
        <name>ATP</name>
        <dbReference type="ChEBI" id="CHEBI:30616"/>
    </ligand>
</feature>
<protein>
    <recommendedName>
        <fullName evidence="8">Gnk2-homologous domain-containing protein</fullName>
    </recommendedName>
</protein>
<dbReference type="EMBL" id="CM002922">
    <property type="protein sequence ID" value="KGN64558.1"/>
    <property type="molecule type" value="Genomic_DNA"/>
</dbReference>
<dbReference type="Pfam" id="PF01657">
    <property type="entry name" value="Stress-antifung"/>
    <property type="match status" value="2"/>
</dbReference>
<evidence type="ECO:0000256" key="7">
    <source>
        <dbReference type="SAM" id="SignalP"/>
    </source>
</evidence>
<feature type="signal peptide" evidence="7">
    <location>
        <begin position="1"/>
        <end position="18"/>
    </location>
</feature>
<reference evidence="9 10" key="1">
    <citation type="journal article" date="2009" name="Nat. Genet.">
        <title>The genome of the cucumber, Cucumis sativus L.</title>
        <authorList>
            <person name="Huang S."/>
            <person name="Li R."/>
            <person name="Zhang Z."/>
            <person name="Li L."/>
            <person name="Gu X."/>
            <person name="Fan W."/>
            <person name="Lucas W.J."/>
            <person name="Wang X."/>
            <person name="Xie B."/>
            <person name="Ni P."/>
            <person name="Ren Y."/>
            <person name="Zhu H."/>
            <person name="Li J."/>
            <person name="Lin K."/>
            <person name="Jin W."/>
            <person name="Fei Z."/>
            <person name="Li G."/>
            <person name="Staub J."/>
            <person name="Kilian A."/>
            <person name="van der Vossen E.A."/>
            <person name="Wu Y."/>
            <person name="Guo J."/>
            <person name="He J."/>
            <person name="Jia Z."/>
            <person name="Ren Y."/>
            <person name="Tian G."/>
            <person name="Lu Y."/>
            <person name="Ruan J."/>
            <person name="Qian W."/>
            <person name="Wang M."/>
            <person name="Huang Q."/>
            <person name="Li B."/>
            <person name="Xuan Z."/>
            <person name="Cao J."/>
            <person name="Asan"/>
            <person name="Wu Z."/>
            <person name="Zhang J."/>
            <person name="Cai Q."/>
            <person name="Bai Y."/>
            <person name="Zhao B."/>
            <person name="Han Y."/>
            <person name="Li Y."/>
            <person name="Li X."/>
            <person name="Wang S."/>
            <person name="Shi Q."/>
            <person name="Liu S."/>
            <person name="Cho W.K."/>
            <person name="Kim J.Y."/>
            <person name="Xu Y."/>
            <person name="Heller-Uszynska K."/>
            <person name="Miao H."/>
            <person name="Cheng Z."/>
            <person name="Zhang S."/>
            <person name="Wu J."/>
            <person name="Yang Y."/>
            <person name="Kang H."/>
            <person name="Li M."/>
            <person name="Liang H."/>
            <person name="Ren X."/>
            <person name="Shi Z."/>
            <person name="Wen M."/>
            <person name="Jian M."/>
            <person name="Yang H."/>
            <person name="Zhang G."/>
            <person name="Yang Z."/>
            <person name="Chen R."/>
            <person name="Liu S."/>
            <person name="Li J."/>
            <person name="Ma L."/>
            <person name="Liu H."/>
            <person name="Zhou Y."/>
            <person name="Zhao J."/>
            <person name="Fang X."/>
            <person name="Li G."/>
            <person name="Fang L."/>
            <person name="Li Y."/>
            <person name="Liu D."/>
            <person name="Zheng H."/>
            <person name="Zhang Y."/>
            <person name="Qin N."/>
            <person name="Li Z."/>
            <person name="Yang G."/>
            <person name="Yang S."/>
            <person name="Bolund L."/>
            <person name="Kristiansen K."/>
            <person name="Zheng H."/>
            <person name="Li S."/>
            <person name="Zhang X."/>
            <person name="Yang H."/>
            <person name="Wang J."/>
            <person name="Sun R."/>
            <person name="Zhang B."/>
            <person name="Jiang S."/>
            <person name="Wang J."/>
            <person name="Du Y."/>
            <person name="Li S."/>
        </authorList>
    </citation>
    <scope>NUCLEOTIDE SEQUENCE [LARGE SCALE GENOMIC DNA]</scope>
    <source>
        <strain evidence="10">cv. 9930</strain>
    </source>
</reference>
<dbReference type="InterPro" id="IPR011009">
    <property type="entry name" value="Kinase-like_dom_sf"/>
</dbReference>
<keyword evidence="10" id="KW-1185">Reference proteome</keyword>
<dbReference type="CDD" id="cd23509">
    <property type="entry name" value="Gnk2-like"/>
    <property type="match status" value="2"/>
</dbReference>
<name>A0A0A0LS37_CUCSA</name>
<gene>
    <name evidence="9" type="ORF">Csa_1G064800</name>
</gene>
<dbReference type="PANTHER" id="PTHR32099:SF42">
    <property type="entry name" value="CYSTEINE-RICH RECEPTOR-LIKE PROTEIN KINASE 9-RELATED"/>
    <property type="match status" value="1"/>
</dbReference>
<feature type="domain" description="Gnk2-homologous" evidence="8">
    <location>
        <begin position="133"/>
        <end position="239"/>
    </location>
</feature>
<sequence>MLIFPTFFIICFIIHGNSQTADQYPYRSCSSANFTQSSTYHSILNLLLSNLSAHAPGTNGFFNTSIARPPNDAVYGLFQCRGDVTNTTCRNCVTSATKNSAEQFCPLSQGAVVWYDECIFRYSSHSFFSVISLRPGLLAHNEADIGIDTARFNQLVMSTLRHTAASASSVDELFAKQHTYFTSDITLYTLAQCTRDLSYLDCQQCLAQSIDYVPNCCANKRGARVLFPSCFVRYEIYNFYEFTSNNSVQTPPPSLPSSPPGENKVSRVSIVAIVVPIAITVSIILVAVGWWFLHRRAKKKYSPVKEDSVIDEMSTAESLQFDFKTINDATNNFSEENRLGEGGFGAVYKGRLENGQEIAVKRLSRGSSQDVAEDIMTHAWKLWTDGTSLTLLDASLRESYSKRQALRCIHIALLCVQHDPLCRPSMASIVLMLSSHSTSLPLPKEPAFSMRSKDGGIVIESDRSTRKSDHSSTNEISMSELCPR</sequence>
<evidence type="ECO:0000259" key="8">
    <source>
        <dbReference type="PROSITE" id="PS51473"/>
    </source>
</evidence>
<keyword evidence="4" id="KW-0547">Nucleotide-binding</keyword>
<evidence type="ECO:0000256" key="6">
    <source>
        <dbReference type="SAM" id="Phobius"/>
    </source>
</evidence>
<reference evidence="9 10" key="2">
    <citation type="journal article" date="2009" name="PLoS ONE">
        <title>An integrated genetic and cytogenetic map of the cucumber genome.</title>
        <authorList>
            <person name="Ren Y."/>
            <person name="Zhang Z."/>
            <person name="Liu J."/>
            <person name="Staub J.E."/>
            <person name="Han Y."/>
            <person name="Cheng Z."/>
            <person name="Li X."/>
            <person name="Lu J."/>
            <person name="Miao H."/>
            <person name="Kang H."/>
            <person name="Xie B."/>
            <person name="Gu X."/>
            <person name="Wang X."/>
            <person name="Du Y."/>
            <person name="Jin W."/>
            <person name="Huang S."/>
        </authorList>
    </citation>
    <scope>NUCLEOTIDE SEQUENCE [LARGE SCALE GENOMIC DNA]</scope>
    <source>
        <strain evidence="10">cv. 9930</strain>
    </source>
</reference>
<feature type="domain" description="Gnk2-homologous" evidence="8">
    <location>
        <begin position="22"/>
        <end position="127"/>
    </location>
</feature>
<evidence type="ECO:0000256" key="1">
    <source>
        <dbReference type="ARBA" id="ARBA00022729"/>
    </source>
</evidence>
<evidence type="ECO:0000313" key="10">
    <source>
        <dbReference type="Proteomes" id="UP000029981"/>
    </source>
</evidence>
<feature type="region of interest" description="Disordered" evidence="5">
    <location>
        <begin position="453"/>
        <end position="484"/>
    </location>
</feature>
<keyword evidence="4" id="KW-0067">ATP-binding</keyword>
<keyword evidence="1 7" id="KW-0732">Signal</keyword>
<feature type="compositionally biased region" description="Basic and acidic residues" evidence="5">
    <location>
        <begin position="460"/>
        <end position="472"/>
    </location>
</feature>
<dbReference type="PROSITE" id="PS51473">
    <property type="entry name" value="GNK2"/>
    <property type="match status" value="2"/>
</dbReference>
<dbReference type="FunFam" id="3.30.430.20:FF:000009">
    <property type="entry name" value="Cysteine-rich receptor-like protein kinase 28"/>
    <property type="match status" value="1"/>
</dbReference>
<keyword evidence="2" id="KW-0677">Repeat</keyword>
<dbReference type="GO" id="GO:0005524">
    <property type="term" value="F:ATP binding"/>
    <property type="evidence" value="ECO:0007669"/>
    <property type="project" value="UniProtKB-UniRule"/>
</dbReference>
<dbReference type="PROSITE" id="PS00107">
    <property type="entry name" value="PROTEIN_KINASE_ATP"/>
    <property type="match status" value="1"/>
</dbReference>
<keyword evidence="6" id="KW-1133">Transmembrane helix</keyword>
<keyword evidence="6" id="KW-0812">Transmembrane</keyword>
<dbReference type="Gene3D" id="3.30.430.20">
    <property type="entry name" value="Gnk2 domain, C-X8-C-X2-C motif"/>
    <property type="match status" value="2"/>
</dbReference>
<evidence type="ECO:0000256" key="2">
    <source>
        <dbReference type="ARBA" id="ARBA00022737"/>
    </source>
</evidence>
<evidence type="ECO:0000256" key="4">
    <source>
        <dbReference type="PROSITE-ProRule" id="PRU10141"/>
    </source>
</evidence>
<dbReference type="InterPro" id="IPR038408">
    <property type="entry name" value="GNK2_sf"/>
</dbReference>
<dbReference type="eggNOG" id="ENOG502QWDY">
    <property type="taxonomic scope" value="Eukaryota"/>
</dbReference>
<reference evidence="9 10" key="4">
    <citation type="journal article" date="2011" name="BMC Genomics">
        <title>RNA-Seq improves annotation of protein-coding genes in the cucumber genome.</title>
        <authorList>
            <person name="Li Z."/>
            <person name="Zhang Z."/>
            <person name="Yan P."/>
            <person name="Huang S."/>
            <person name="Fei Z."/>
            <person name="Lin K."/>
        </authorList>
    </citation>
    <scope>NUCLEOTIDE SEQUENCE [LARGE SCALE GENOMIC DNA]</scope>
    <source>
        <strain evidence="10">cv. 9930</strain>
    </source>
</reference>
<keyword evidence="3" id="KW-0325">Glycoprotein</keyword>
<feature type="transmembrane region" description="Helical" evidence="6">
    <location>
        <begin position="268"/>
        <end position="293"/>
    </location>
</feature>
<dbReference type="Gramene" id="KGN64558">
    <property type="protein sequence ID" value="KGN64558"/>
    <property type="gene ID" value="Csa_1G064800"/>
</dbReference>
<dbReference type="Proteomes" id="UP000029981">
    <property type="component" value="Chromosome 1"/>
</dbReference>
<feature type="chain" id="PRO_5001966414" description="Gnk2-homologous domain-containing protein" evidence="7">
    <location>
        <begin position="19"/>
        <end position="484"/>
    </location>
</feature>
<evidence type="ECO:0000313" key="9">
    <source>
        <dbReference type="EMBL" id="KGN64558.1"/>
    </source>
</evidence>
<keyword evidence="6" id="KW-0472">Membrane</keyword>
<dbReference type="InterPro" id="IPR017441">
    <property type="entry name" value="Protein_kinase_ATP_BS"/>
</dbReference>
<dbReference type="FunFam" id="3.30.430.20:FF:000012">
    <property type="entry name" value="Cysteine-rich receptor-like protein kinase 25"/>
    <property type="match status" value="1"/>
</dbReference>
<dbReference type="OMA" id="LDYRMIQ"/>
<dbReference type="InterPro" id="IPR002902">
    <property type="entry name" value="GNK2"/>
</dbReference>
<evidence type="ECO:0000256" key="5">
    <source>
        <dbReference type="SAM" id="MobiDB-lite"/>
    </source>
</evidence>
<accession>A0A0A0LS37</accession>
<evidence type="ECO:0000256" key="3">
    <source>
        <dbReference type="ARBA" id="ARBA00023180"/>
    </source>
</evidence>
<dbReference type="PANTHER" id="PTHR32099">
    <property type="entry name" value="CYSTEINE-RICH REPEAT SECRETORY PROTEIN"/>
    <property type="match status" value="1"/>
</dbReference>
<proteinExistence type="predicted"/>
<organism evidence="9 10">
    <name type="scientific">Cucumis sativus</name>
    <name type="common">Cucumber</name>
    <dbReference type="NCBI Taxonomy" id="3659"/>
    <lineage>
        <taxon>Eukaryota</taxon>
        <taxon>Viridiplantae</taxon>
        <taxon>Streptophyta</taxon>
        <taxon>Embryophyta</taxon>
        <taxon>Tracheophyta</taxon>
        <taxon>Spermatophyta</taxon>
        <taxon>Magnoliopsida</taxon>
        <taxon>eudicotyledons</taxon>
        <taxon>Gunneridae</taxon>
        <taxon>Pentapetalae</taxon>
        <taxon>rosids</taxon>
        <taxon>fabids</taxon>
        <taxon>Cucurbitales</taxon>
        <taxon>Cucurbitaceae</taxon>
        <taxon>Benincaseae</taxon>
        <taxon>Cucumis</taxon>
    </lineage>
</organism>
<reference evidence="9 10" key="3">
    <citation type="journal article" date="2010" name="BMC Genomics">
        <title>Transcriptome sequencing and comparative analysis of cucumber flowers with different sex types.</title>
        <authorList>
            <person name="Guo S."/>
            <person name="Zheng Y."/>
            <person name="Joung J.G."/>
            <person name="Liu S."/>
            <person name="Zhang Z."/>
            <person name="Crasta O.R."/>
            <person name="Sobral B.W."/>
            <person name="Xu Y."/>
            <person name="Huang S."/>
            <person name="Fei Z."/>
        </authorList>
    </citation>
    <scope>NUCLEOTIDE SEQUENCE [LARGE SCALE GENOMIC DNA]</scope>
    <source>
        <strain evidence="10">cv. 9930</strain>
    </source>
</reference>
<dbReference type="AlphaFoldDB" id="A0A0A0LS37"/>
<dbReference type="SUPFAM" id="SSF56112">
    <property type="entry name" value="Protein kinase-like (PK-like)"/>
    <property type="match status" value="2"/>
</dbReference>